<sequence>MRIIIQRAKNANIVANGIDRGSFSNGLVVLVGIEDTDSQEDIQWLVKKITNLRVFNDEQGVMNLSLLDTGGDLMIVSQFTLHASTKKGNRPSYIKAAKPAIAIPLYEAFVEEAQRVMNKPVYTGEFGADMQINFTNDGPVTIMIDSKNKE</sequence>
<dbReference type="Gene3D" id="3.50.80.10">
    <property type="entry name" value="D-tyrosyl-tRNA(Tyr) deacylase"/>
    <property type="match status" value="1"/>
</dbReference>
<evidence type="ECO:0000313" key="3">
    <source>
        <dbReference type="EMBL" id="BDC98334.1"/>
    </source>
</evidence>
<dbReference type="SUPFAM" id="SSF69500">
    <property type="entry name" value="DTD-like"/>
    <property type="match status" value="1"/>
</dbReference>
<reference evidence="3 4" key="1">
    <citation type="submission" date="2021-12" db="EMBL/GenBank/DDBJ databases">
        <title>Genome sequencing of bacteria with rrn-lacking chromosome and rrn-plasmid.</title>
        <authorList>
            <person name="Anda M."/>
            <person name="Iwasaki W."/>
        </authorList>
    </citation>
    <scope>NUCLEOTIDE SEQUENCE [LARGE SCALE GENOMIC DNA]</scope>
    <source>
        <strain evidence="3 4">NBRC 101262</strain>
    </source>
</reference>
<evidence type="ECO:0000256" key="1">
    <source>
        <dbReference type="ARBA" id="ARBA00009673"/>
    </source>
</evidence>
<dbReference type="InterPro" id="IPR023509">
    <property type="entry name" value="DTD-like_sf"/>
</dbReference>
<keyword evidence="2" id="KW-0378">Hydrolase</keyword>
<dbReference type="InterPro" id="IPR003732">
    <property type="entry name" value="Daa-tRNA_deacyls_DTD"/>
</dbReference>
<dbReference type="PANTHER" id="PTHR10472:SF5">
    <property type="entry name" value="D-AMINOACYL-TRNA DEACYLASE 1"/>
    <property type="match status" value="1"/>
</dbReference>
<dbReference type="HAMAP" id="MF_00518">
    <property type="entry name" value="Deacylase_Dtd"/>
    <property type="match status" value="1"/>
</dbReference>
<keyword evidence="2" id="KW-0820">tRNA-binding</keyword>
<evidence type="ECO:0000256" key="2">
    <source>
        <dbReference type="HAMAP-Rule" id="MF_00518"/>
    </source>
</evidence>
<dbReference type="RefSeq" id="WP_338397616.1">
    <property type="nucleotide sequence ID" value="NZ_AP025292.1"/>
</dbReference>
<comment type="function">
    <text evidence="2">An aminoacyl-tRNA editing enzyme that deacylates mischarged D-aminoacyl-tRNAs. Also deacylates mischarged glycyl-tRNA(Ala), protecting cells against glycine mischarging by AlaRS. Acts via tRNA-based rather than protein-based catalysis; rejects L-amino acids rather than detecting D-amino acids in the active site. By recycling D-aminoacyl-tRNA to D-amino acids and free tRNA molecules, this enzyme counteracts the toxicity associated with the formation of D-aminoacyl-tRNA entities in vivo and helps enforce protein L-homochirality.</text>
</comment>
<comment type="subunit">
    <text evidence="2">Homodimer.</text>
</comment>
<organism evidence="3 4">
    <name type="scientific">Persicobacter psychrovividus</name>
    <dbReference type="NCBI Taxonomy" id="387638"/>
    <lineage>
        <taxon>Bacteria</taxon>
        <taxon>Pseudomonadati</taxon>
        <taxon>Bacteroidota</taxon>
        <taxon>Cytophagia</taxon>
        <taxon>Cytophagales</taxon>
        <taxon>Persicobacteraceae</taxon>
        <taxon>Persicobacter</taxon>
    </lineage>
</organism>
<feature type="short sequence motif" description="Gly-cisPro motif, important for rejection of L-amino acids" evidence="2">
    <location>
        <begin position="138"/>
        <end position="139"/>
    </location>
</feature>
<comment type="subcellular location">
    <subcellularLocation>
        <location evidence="2">Cytoplasm</location>
    </subcellularLocation>
</comment>
<keyword evidence="2" id="KW-0694">RNA-binding</keyword>
<keyword evidence="2" id="KW-0963">Cytoplasm</keyword>
<keyword evidence="4" id="KW-1185">Reference proteome</keyword>
<name>A0ABN6L5D0_9BACT</name>
<comment type="domain">
    <text evidence="2">A Gly-cisPro motif from one monomer fits into the active site of the other monomer to allow specific chiral rejection of L-amino acids.</text>
</comment>
<dbReference type="Proteomes" id="UP001354989">
    <property type="component" value="Chromosome"/>
</dbReference>
<comment type="catalytic activity">
    <reaction evidence="2">
        <text>a D-aminoacyl-tRNA + H2O = a tRNA + a D-alpha-amino acid + H(+)</text>
        <dbReference type="Rhea" id="RHEA:13953"/>
        <dbReference type="Rhea" id="RHEA-COMP:10123"/>
        <dbReference type="Rhea" id="RHEA-COMP:10124"/>
        <dbReference type="ChEBI" id="CHEBI:15377"/>
        <dbReference type="ChEBI" id="CHEBI:15378"/>
        <dbReference type="ChEBI" id="CHEBI:59871"/>
        <dbReference type="ChEBI" id="CHEBI:78442"/>
        <dbReference type="ChEBI" id="CHEBI:79333"/>
        <dbReference type="EC" id="3.1.1.96"/>
    </reaction>
</comment>
<dbReference type="EC" id="3.1.1.-" evidence="2"/>
<gene>
    <name evidence="2 3" type="primary">dtd</name>
    <name evidence="3" type="ORF">PEPS_06150</name>
</gene>
<dbReference type="EC" id="3.1.1.96" evidence="2"/>
<dbReference type="Pfam" id="PF02580">
    <property type="entry name" value="Tyr_Deacylase"/>
    <property type="match status" value="1"/>
</dbReference>
<comment type="similarity">
    <text evidence="1 2">Belongs to the DTD family.</text>
</comment>
<proteinExistence type="inferred from homology"/>
<dbReference type="EMBL" id="AP025292">
    <property type="protein sequence ID" value="BDC98334.1"/>
    <property type="molecule type" value="Genomic_DNA"/>
</dbReference>
<comment type="catalytic activity">
    <reaction evidence="2">
        <text>glycyl-tRNA(Ala) + H2O = tRNA(Ala) + glycine + H(+)</text>
        <dbReference type="Rhea" id="RHEA:53744"/>
        <dbReference type="Rhea" id="RHEA-COMP:9657"/>
        <dbReference type="Rhea" id="RHEA-COMP:13640"/>
        <dbReference type="ChEBI" id="CHEBI:15377"/>
        <dbReference type="ChEBI" id="CHEBI:15378"/>
        <dbReference type="ChEBI" id="CHEBI:57305"/>
        <dbReference type="ChEBI" id="CHEBI:78442"/>
        <dbReference type="ChEBI" id="CHEBI:78522"/>
    </reaction>
</comment>
<dbReference type="NCBIfam" id="TIGR00256">
    <property type="entry name" value="D-aminoacyl-tRNA deacylase"/>
    <property type="match status" value="1"/>
</dbReference>
<evidence type="ECO:0000313" key="4">
    <source>
        <dbReference type="Proteomes" id="UP001354989"/>
    </source>
</evidence>
<dbReference type="PANTHER" id="PTHR10472">
    <property type="entry name" value="D-TYROSYL-TRNA TYR DEACYLASE"/>
    <property type="match status" value="1"/>
</dbReference>
<protein>
    <recommendedName>
        <fullName evidence="2">D-aminoacyl-tRNA deacylase</fullName>
        <shortName evidence="2">DTD</shortName>
        <ecNumber evidence="2">3.1.1.96</ecNumber>
    </recommendedName>
    <alternativeName>
        <fullName evidence="2">Gly-tRNA(Ala) deacylase</fullName>
        <ecNumber evidence="2">3.1.1.-</ecNumber>
    </alternativeName>
</protein>
<accession>A0ABN6L5D0</accession>